<keyword evidence="3" id="KW-1185">Reference proteome</keyword>
<reference evidence="2 3" key="1">
    <citation type="submission" date="2019-03" db="EMBL/GenBank/DDBJ databases">
        <title>First draft genome of Liparis tanakae, snailfish: a comprehensive survey of snailfish specific genes.</title>
        <authorList>
            <person name="Kim W."/>
            <person name="Song I."/>
            <person name="Jeong J.-H."/>
            <person name="Kim D."/>
            <person name="Kim S."/>
            <person name="Ryu S."/>
            <person name="Song J.Y."/>
            <person name="Lee S.K."/>
        </authorList>
    </citation>
    <scope>NUCLEOTIDE SEQUENCE [LARGE SCALE GENOMIC DNA]</scope>
    <source>
        <tissue evidence="2">Muscle</tissue>
    </source>
</reference>
<dbReference type="EMBL" id="SRLO01000503">
    <property type="protein sequence ID" value="TNN53873.1"/>
    <property type="molecule type" value="Genomic_DNA"/>
</dbReference>
<organism evidence="2 3">
    <name type="scientific">Liparis tanakae</name>
    <name type="common">Tanaka's snailfish</name>
    <dbReference type="NCBI Taxonomy" id="230148"/>
    <lineage>
        <taxon>Eukaryota</taxon>
        <taxon>Metazoa</taxon>
        <taxon>Chordata</taxon>
        <taxon>Craniata</taxon>
        <taxon>Vertebrata</taxon>
        <taxon>Euteleostomi</taxon>
        <taxon>Actinopterygii</taxon>
        <taxon>Neopterygii</taxon>
        <taxon>Teleostei</taxon>
        <taxon>Neoteleostei</taxon>
        <taxon>Acanthomorphata</taxon>
        <taxon>Eupercaria</taxon>
        <taxon>Perciformes</taxon>
        <taxon>Cottioidei</taxon>
        <taxon>Cottales</taxon>
        <taxon>Liparidae</taxon>
        <taxon>Liparis</taxon>
    </lineage>
</organism>
<accession>A0A4Z2GM43</accession>
<evidence type="ECO:0000313" key="3">
    <source>
        <dbReference type="Proteomes" id="UP000314294"/>
    </source>
</evidence>
<protein>
    <submittedName>
        <fullName evidence="2">Uncharacterized protein</fullName>
    </submittedName>
</protein>
<dbReference type="Proteomes" id="UP000314294">
    <property type="component" value="Unassembled WGS sequence"/>
</dbReference>
<sequence length="245" mass="24906">MSLHITAGVAKQAKTSSVVVKCVLAPQAYSSPSSVSARQWLLPAMTWETGNRRVTRRNKSHGGGLATRDARRALALQAAGDSPGLGLVGCGARANLTTVVITPRKDLEGGGGSEGHGVMGAARHLSHFLVLWAGGDQQRGQPLVGVPVAQLTTASLADIPKTQACRTAASSSALSRENRGHLLTSTMAPAKPGLPRRGAAVRADAGERGGTGGGRPRAGGGDAAGGGEQEADSSLLALREGEEEN</sequence>
<name>A0A4Z2GM43_9TELE</name>
<evidence type="ECO:0000313" key="2">
    <source>
        <dbReference type="EMBL" id="TNN53873.1"/>
    </source>
</evidence>
<feature type="region of interest" description="Disordered" evidence="1">
    <location>
        <begin position="168"/>
        <end position="245"/>
    </location>
</feature>
<proteinExistence type="predicted"/>
<evidence type="ECO:0000256" key="1">
    <source>
        <dbReference type="SAM" id="MobiDB-lite"/>
    </source>
</evidence>
<comment type="caution">
    <text evidence="2">The sequence shown here is derived from an EMBL/GenBank/DDBJ whole genome shotgun (WGS) entry which is preliminary data.</text>
</comment>
<dbReference type="AlphaFoldDB" id="A0A4Z2GM43"/>
<gene>
    <name evidence="2" type="ORF">EYF80_035934</name>
</gene>
<feature type="compositionally biased region" description="Gly residues" evidence="1">
    <location>
        <begin position="208"/>
        <end position="228"/>
    </location>
</feature>